<name>A0A1L7WUT4_9HELO</name>
<dbReference type="EMBL" id="FJOG01000008">
    <property type="protein sequence ID" value="CZR56483.1"/>
    <property type="molecule type" value="Genomic_DNA"/>
</dbReference>
<dbReference type="AlphaFoldDB" id="A0A1L7WUT4"/>
<gene>
    <name evidence="1" type="ORF">PAC_06371</name>
</gene>
<evidence type="ECO:0000313" key="1">
    <source>
        <dbReference type="EMBL" id="CZR56483.1"/>
    </source>
</evidence>
<proteinExistence type="predicted"/>
<dbReference type="Proteomes" id="UP000184330">
    <property type="component" value="Unassembled WGS sequence"/>
</dbReference>
<keyword evidence="2" id="KW-1185">Reference proteome</keyword>
<reference evidence="1 2" key="1">
    <citation type="submission" date="2016-03" db="EMBL/GenBank/DDBJ databases">
        <authorList>
            <person name="Ploux O."/>
        </authorList>
    </citation>
    <scope>NUCLEOTIDE SEQUENCE [LARGE SCALE GENOMIC DNA]</scope>
    <source>
        <strain evidence="1 2">UAMH 11012</strain>
    </source>
</reference>
<accession>A0A1L7WUT4</accession>
<protein>
    <submittedName>
        <fullName evidence="1">Uncharacterized protein</fullName>
    </submittedName>
</protein>
<dbReference type="OrthoDB" id="3557394at2759"/>
<organism evidence="1 2">
    <name type="scientific">Phialocephala subalpina</name>
    <dbReference type="NCBI Taxonomy" id="576137"/>
    <lineage>
        <taxon>Eukaryota</taxon>
        <taxon>Fungi</taxon>
        <taxon>Dikarya</taxon>
        <taxon>Ascomycota</taxon>
        <taxon>Pezizomycotina</taxon>
        <taxon>Leotiomycetes</taxon>
        <taxon>Helotiales</taxon>
        <taxon>Mollisiaceae</taxon>
        <taxon>Phialocephala</taxon>
        <taxon>Phialocephala fortinii species complex</taxon>
    </lineage>
</organism>
<sequence length="161" mass="17729">MAFAGCPAIAKMLNFRRRYKSPAEYDGLSLKLLSLLRQALTGVNYSSRLQASDERDKISALLGLAKDSQELGIRVDHSEAYKPTNICLDVSRALLRNGDLDVLIIRPSRYEANGLPSRVCDWNLNTQLRLQSSPLALAEIDIPFSASASSIHSVHFPEDGA</sequence>
<evidence type="ECO:0000313" key="2">
    <source>
        <dbReference type="Proteomes" id="UP000184330"/>
    </source>
</evidence>